<evidence type="ECO:0000259" key="1">
    <source>
        <dbReference type="Pfam" id="PF13175"/>
    </source>
</evidence>
<dbReference type="Gene3D" id="3.40.50.300">
    <property type="entry name" value="P-loop containing nucleotide triphosphate hydrolases"/>
    <property type="match status" value="1"/>
</dbReference>
<dbReference type="InterPro" id="IPR051396">
    <property type="entry name" value="Bact_Antivir_Def_Nuclease"/>
</dbReference>
<comment type="caution">
    <text evidence="2">The sequence shown here is derived from an EMBL/GenBank/DDBJ whole genome shotgun (WGS) entry which is preliminary data.</text>
</comment>
<dbReference type="InterPro" id="IPR041685">
    <property type="entry name" value="AAA_GajA/Old/RecF-like"/>
</dbReference>
<dbReference type="PANTHER" id="PTHR43581:SF4">
    <property type="entry name" value="ATP_GTP PHOSPHATASE"/>
    <property type="match status" value="1"/>
</dbReference>
<accession>A0A4Y8UYK6</accession>
<dbReference type="PANTHER" id="PTHR43581">
    <property type="entry name" value="ATP/GTP PHOSPHATASE"/>
    <property type="match status" value="1"/>
</dbReference>
<dbReference type="RefSeq" id="WP_134844473.1">
    <property type="nucleotide sequence ID" value="NZ_SGVY01000063.1"/>
</dbReference>
<dbReference type="Proteomes" id="UP000297872">
    <property type="component" value="Unassembled WGS sequence"/>
</dbReference>
<protein>
    <recommendedName>
        <fullName evidence="1">Endonuclease GajA/Old nuclease/RecF-like AAA domain-containing protein</fullName>
    </recommendedName>
</protein>
<feature type="domain" description="Endonuclease GajA/Old nuclease/RecF-like AAA" evidence="1">
    <location>
        <begin position="77"/>
        <end position="570"/>
    </location>
</feature>
<name>A0A4Y8UYK6_9BACT</name>
<dbReference type="GeneID" id="302996627"/>
<evidence type="ECO:0000313" key="2">
    <source>
        <dbReference type="EMBL" id="TFH73885.1"/>
    </source>
</evidence>
<dbReference type="InterPro" id="IPR027417">
    <property type="entry name" value="P-loop_NTPase"/>
</dbReference>
<reference evidence="2 3" key="1">
    <citation type="submission" date="2019-02" db="EMBL/GenBank/DDBJ databases">
        <title>Draft Genome Sequence of the Prevotella sp. BCRC 81118, Isolated from Human Feces.</title>
        <authorList>
            <person name="Huang C.-H."/>
        </authorList>
    </citation>
    <scope>NUCLEOTIDE SEQUENCE [LARGE SCALE GENOMIC DNA]</scope>
    <source>
        <strain evidence="2 3">BCRC 81118</strain>
    </source>
</reference>
<dbReference type="Pfam" id="PF13175">
    <property type="entry name" value="AAA_15"/>
    <property type="match status" value="1"/>
</dbReference>
<dbReference type="OrthoDB" id="997844at2"/>
<proteinExistence type="predicted"/>
<sequence>MQKCEYIRAIHEDCESSFHEFSISVVHILPKCNPLLKKGLRQEYYILNDRCSIKGNRVVLNSENPMQDFYGKRICVQAIVGVNGSGKSSLLEIIYRIINNLSCLLNRSKRRKDADNLYYVEGLFAEIYYVIDGKLARIACLGDKIYFHLISEKPVVLTAFSGNFVYEEYVLKNMFVEWAKNNLFYTIVTNYSLQAFNAKDFILEKSQLLKVGQKREDSGENIWINSLFHKNDGYMTPIVLNPYRDNGVIDMNMEHRLTIYRLSEIMIYAEKHERDFMEGYKLNSINYIFKNSFLYKKFVEEHKVAADKYKNYKVGAKPRNDIGSLILRTYGIAGKLDFNDKVHRTAGMYIIYKTLSIADKYPAYEDFSEIGDVASFQNQVNEQSQVQIIKLVKTIQRDKSHITLKIRQTLHLVEALNNGNLKASMLLKGDFSYDWYIKMIAPIKDVRNIRDIQEYLPPSFFAIEIKVDRFVDGKRQNDDPISIERLSSGERQYLYLFSTYIYHILNLLSIQESHRVKYRRINLVLDEVEICFHPEYQRKFINEMLGYIKRLNMNSNASFNIMIATHSPFILSDIPQCNILYLEDGCVPDTSSFKNPFAANICDILYQSFFLKNGFVGEYARRKINDMITRLLPNGYFTEKWVKKFELLMEMIGDPFLKMQLQQLYDERRDRNAKN</sequence>
<evidence type="ECO:0000313" key="3">
    <source>
        <dbReference type="Proteomes" id="UP000297872"/>
    </source>
</evidence>
<dbReference type="SUPFAM" id="SSF52540">
    <property type="entry name" value="P-loop containing nucleoside triphosphate hydrolases"/>
    <property type="match status" value="1"/>
</dbReference>
<dbReference type="EMBL" id="SGVY01000063">
    <property type="protein sequence ID" value="TFH73885.1"/>
    <property type="molecule type" value="Genomic_DNA"/>
</dbReference>
<gene>
    <name evidence="2" type="ORF">EXN75_15300</name>
</gene>
<keyword evidence="3" id="KW-1185">Reference proteome</keyword>
<dbReference type="AlphaFoldDB" id="A0A4Y8UYK6"/>
<organism evidence="2 3">
    <name type="scientific">Segatella hominis</name>
    <dbReference type="NCBI Taxonomy" id="2518605"/>
    <lineage>
        <taxon>Bacteria</taxon>
        <taxon>Pseudomonadati</taxon>
        <taxon>Bacteroidota</taxon>
        <taxon>Bacteroidia</taxon>
        <taxon>Bacteroidales</taxon>
        <taxon>Prevotellaceae</taxon>
        <taxon>Segatella</taxon>
    </lineage>
</organism>